<evidence type="ECO:0000313" key="3">
    <source>
        <dbReference type="EMBL" id="SFI33237.1"/>
    </source>
</evidence>
<dbReference type="Pfam" id="PF19545">
    <property type="entry name" value="DUF6069"/>
    <property type="match status" value="1"/>
</dbReference>
<dbReference type="AlphaFoldDB" id="A0A1I3HCD1"/>
<proteinExistence type="predicted"/>
<evidence type="ECO:0000313" key="4">
    <source>
        <dbReference type="Proteomes" id="UP000199111"/>
    </source>
</evidence>
<evidence type="ECO:0000256" key="2">
    <source>
        <dbReference type="SAM" id="Phobius"/>
    </source>
</evidence>
<name>A0A1I3HCD1_9ACTN</name>
<accession>A0A1I3HCD1</accession>
<protein>
    <submittedName>
        <fullName evidence="3">Uncharacterized protein</fullName>
    </submittedName>
</protein>
<evidence type="ECO:0000256" key="1">
    <source>
        <dbReference type="SAM" id="MobiDB-lite"/>
    </source>
</evidence>
<feature type="transmembrane region" description="Helical" evidence="2">
    <location>
        <begin position="59"/>
        <end position="79"/>
    </location>
</feature>
<keyword evidence="2" id="KW-1133">Transmembrane helix</keyword>
<dbReference type="Proteomes" id="UP000199111">
    <property type="component" value="Unassembled WGS sequence"/>
</dbReference>
<keyword evidence="2" id="KW-0472">Membrane</keyword>
<dbReference type="EMBL" id="FOQY01000002">
    <property type="protein sequence ID" value="SFI33237.1"/>
    <property type="molecule type" value="Genomic_DNA"/>
</dbReference>
<dbReference type="GeneID" id="96296771"/>
<gene>
    <name evidence="3" type="ORF">SAMN05216275_102445</name>
</gene>
<dbReference type="RefSeq" id="WP_093885737.1">
    <property type="nucleotide sequence ID" value="NZ_FOQY01000002.1"/>
</dbReference>
<keyword evidence="2" id="KW-0812">Transmembrane</keyword>
<feature type="region of interest" description="Disordered" evidence="1">
    <location>
        <begin position="139"/>
        <end position="159"/>
    </location>
</feature>
<keyword evidence="4" id="KW-1185">Reference proteome</keyword>
<organism evidence="3 4">
    <name type="scientific">Streptosporangium canum</name>
    <dbReference type="NCBI Taxonomy" id="324952"/>
    <lineage>
        <taxon>Bacteria</taxon>
        <taxon>Bacillati</taxon>
        <taxon>Actinomycetota</taxon>
        <taxon>Actinomycetes</taxon>
        <taxon>Streptosporangiales</taxon>
        <taxon>Streptosporangiaceae</taxon>
        <taxon>Streptosporangium</taxon>
    </lineage>
</organism>
<sequence length="159" mass="16813">MTTTSQSVLTGTSTRRVRAIAVGGAALATGLVWLVAHLLDIDLRVDQRNGQPPTIVSLPLVIGSTLAMALLGWSALVVLERYVRRARTIWTVIAIAVLMLSFVPILGVEATSSTKSVLSLMHLAVAAVLIPMLRRSPTAPLPEAQPESTASGPIRSTRA</sequence>
<dbReference type="InterPro" id="IPR045713">
    <property type="entry name" value="DUF6069"/>
</dbReference>
<feature type="transmembrane region" description="Helical" evidence="2">
    <location>
        <begin position="88"/>
        <end position="108"/>
    </location>
</feature>
<feature type="transmembrane region" description="Helical" evidence="2">
    <location>
        <begin position="20"/>
        <end position="39"/>
    </location>
</feature>
<reference evidence="4" key="1">
    <citation type="submission" date="2016-10" db="EMBL/GenBank/DDBJ databases">
        <authorList>
            <person name="Varghese N."/>
            <person name="Submissions S."/>
        </authorList>
    </citation>
    <scope>NUCLEOTIDE SEQUENCE [LARGE SCALE GENOMIC DNA]</scope>
    <source>
        <strain evidence="4">CGMCC 4.2126</strain>
    </source>
</reference>